<dbReference type="GO" id="GO:0045430">
    <property type="term" value="F:chalcone isomerase activity"/>
    <property type="evidence" value="ECO:0007669"/>
    <property type="project" value="UniProtKB-EC"/>
</dbReference>
<accession>A0A7J9MUG7</accession>
<feature type="domain" description="Chalcone isomerase" evidence="7">
    <location>
        <begin position="12"/>
        <end position="163"/>
    </location>
</feature>
<name>A0A7J9MUG7_GOSSC</name>
<organism evidence="8 9">
    <name type="scientific">Gossypium schwendimanii</name>
    <name type="common">Cotton</name>
    <dbReference type="NCBI Taxonomy" id="34291"/>
    <lineage>
        <taxon>Eukaryota</taxon>
        <taxon>Viridiplantae</taxon>
        <taxon>Streptophyta</taxon>
        <taxon>Embryophyta</taxon>
        <taxon>Tracheophyta</taxon>
        <taxon>Spermatophyta</taxon>
        <taxon>Magnoliopsida</taxon>
        <taxon>eudicotyledons</taxon>
        <taxon>Gunneridae</taxon>
        <taxon>Pentapetalae</taxon>
        <taxon>rosids</taxon>
        <taxon>malvids</taxon>
        <taxon>Malvales</taxon>
        <taxon>Malvaceae</taxon>
        <taxon>Malvoideae</taxon>
        <taxon>Gossypium</taxon>
    </lineage>
</organism>
<evidence type="ECO:0000256" key="2">
    <source>
        <dbReference type="ARBA" id="ARBA00023235"/>
    </source>
</evidence>
<keyword evidence="2" id="KW-0413">Isomerase</keyword>
<evidence type="ECO:0000256" key="6">
    <source>
        <dbReference type="RuleBase" id="RU361158"/>
    </source>
</evidence>
<evidence type="ECO:0000313" key="8">
    <source>
        <dbReference type="EMBL" id="MBA0874584.1"/>
    </source>
</evidence>
<evidence type="ECO:0000256" key="3">
    <source>
        <dbReference type="ARBA" id="ARBA00023241"/>
    </source>
</evidence>
<sequence length="163" mass="17834">MSTSPSVTELQVENFTFPPTVKPPGSTKTLFLGGAGDRGLEIQGKFIKFTAIGVYLEDSAVNCLGVKWKGKSAVELTESVEFFRDVVTGDFEKFVRVTMILPLTGQQYSEKVSENCVAIWKSLGIYTDAEAKAIEQFIEVFKDENFPPGSSILFTISSKGSLT</sequence>
<dbReference type="InterPro" id="IPR044164">
    <property type="entry name" value="CFI"/>
</dbReference>
<evidence type="ECO:0000256" key="1">
    <source>
        <dbReference type="ARBA" id="ARBA00004966"/>
    </source>
</evidence>
<dbReference type="PANTHER" id="PTHR28039:SF8">
    <property type="entry name" value="CHALCONE--FLAVANONE ISOMERASE 1-RELATED"/>
    <property type="match status" value="1"/>
</dbReference>
<evidence type="ECO:0000256" key="5">
    <source>
        <dbReference type="ARBA" id="ARBA00034056"/>
    </source>
</evidence>
<protein>
    <recommendedName>
        <fullName evidence="6">Chalcone-flavonone isomerase family protein</fullName>
    </recommendedName>
</protein>
<dbReference type="OrthoDB" id="1903537at2759"/>
<comment type="function">
    <text evidence="4">Catalyzes the intramolecular cyclization of bicyclic chalcones into tricyclic (S)-flavanones. Responsible for the isomerization of 4,2',4',6'-tetrahydroxychalcone (also termed chalcone) into naringenin.</text>
</comment>
<dbReference type="InterPro" id="IPR016088">
    <property type="entry name" value="Chalcone_isomerase_3-sand"/>
</dbReference>
<evidence type="ECO:0000313" key="9">
    <source>
        <dbReference type="Proteomes" id="UP000593576"/>
    </source>
</evidence>
<keyword evidence="9" id="KW-1185">Reference proteome</keyword>
<comment type="caution">
    <text evidence="8">The sequence shown here is derived from an EMBL/GenBank/DDBJ whole genome shotgun (WGS) entry which is preliminary data.</text>
</comment>
<comment type="pathway">
    <text evidence="1">Secondary metabolite biosynthesis; flavonoid biosynthesis.</text>
</comment>
<evidence type="ECO:0000256" key="4">
    <source>
        <dbReference type="ARBA" id="ARBA00025429"/>
    </source>
</evidence>
<dbReference type="SUPFAM" id="SSF54626">
    <property type="entry name" value="Chalcone isomerase"/>
    <property type="match status" value="1"/>
</dbReference>
<dbReference type="UniPathway" id="UPA00154"/>
<dbReference type="EMBL" id="JABFAF010000013">
    <property type="protein sequence ID" value="MBA0874584.1"/>
    <property type="molecule type" value="Genomic_DNA"/>
</dbReference>
<dbReference type="InterPro" id="IPR036298">
    <property type="entry name" value="Chalcone_isomerase_sf"/>
</dbReference>
<dbReference type="AlphaFoldDB" id="A0A7J9MUG7"/>
<comment type="catalytic activity">
    <reaction evidence="5">
        <text>a chalcone = a flavanone.</text>
        <dbReference type="EC" id="5.5.1.6"/>
    </reaction>
</comment>
<dbReference type="PANTHER" id="PTHR28039">
    <property type="entry name" value="CHALCONE--FLAVONONE ISOMERASE 1-RELATED"/>
    <property type="match status" value="1"/>
</dbReference>
<dbReference type="Pfam" id="PF02431">
    <property type="entry name" value="Chalcone"/>
    <property type="match status" value="1"/>
</dbReference>
<dbReference type="InterPro" id="IPR016087">
    <property type="entry name" value="Chalcone_isomerase"/>
</dbReference>
<dbReference type="GO" id="GO:0009813">
    <property type="term" value="P:flavonoid biosynthetic process"/>
    <property type="evidence" value="ECO:0007669"/>
    <property type="project" value="UniProtKB-UniPathway"/>
</dbReference>
<reference evidence="8 9" key="1">
    <citation type="journal article" date="2019" name="Genome Biol. Evol.">
        <title>Insights into the evolution of the New World diploid cottons (Gossypium, subgenus Houzingenia) based on genome sequencing.</title>
        <authorList>
            <person name="Grover C.E."/>
            <person name="Arick M.A. 2nd"/>
            <person name="Thrash A."/>
            <person name="Conover J.L."/>
            <person name="Sanders W.S."/>
            <person name="Peterson D.G."/>
            <person name="Frelichowski J.E."/>
            <person name="Scheffler J.A."/>
            <person name="Scheffler B.E."/>
            <person name="Wendel J.F."/>
        </authorList>
    </citation>
    <scope>NUCLEOTIDE SEQUENCE [LARGE SCALE GENOMIC DNA]</scope>
    <source>
        <strain evidence="8">1</strain>
        <tissue evidence="8">Leaf</tissue>
    </source>
</reference>
<keyword evidence="3" id="KW-0284">Flavonoid biosynthesis</keyword>
<dbReference type="Proteomes" id="UP000593576">
    <property type="component" value="Unassembled WGS sequence"/>
</dbReference>
<feature type="non-terminal residue" evidence="8">
    <location>
        <position position="163"/>
    </location>
</feature>
<proteinExistence type="inferred from homology"/>
<dbReference type="Gene3D" id="3.50.70.10">
    <property type="match status" value="2"/>
</dbReference>
<gene>
    <name evidence="8" type="ORF">Goshw_018912</name>
</gene>
<evidence type="ECO:0000259" key="7">
    <source>
        <dbReference type="Pfam" id="PF02431"/>
    </source>
</evidence>
<comment type="similarity">
    <text evidence="6">Belongs to the chalcone isomerase family.</text>
</comment>